<dbReference type="Proteomes" id="UP000041254">
    <property type="component" value="Unassembled WGS sequence"/>
</dbReference>
<keyword evidence="3" id="KW-1185">Reference proteome</keyword>
<dbReference type="EMBL" id="CDMY01000255">
    <property type="protein sequence ID" value="CEL97652.1"/>
    <property type="molecule type" value="Genomic_DNA"/>
</dbReference>
<proteinExistence type="predicted"/>
<evidence type="ECO:0000256" key="1">
    <source>
        <dbReference type="SAM" id="MobiDB-lite"/>
    </source>
</evidence>
<evidence type="ECO:0000313" key="2">
    <source>
        <dbReference type="EMBL" id="CEL97652.1"/>
    </source>
</evidence>
<feature type="region of interest" description="Disordered" evidence="1">
    <location>
        <begin position="87"/>
        <end position="111"/>
    </location>
</feature>
<sequence>MCPLLELFDEPGLQWTKRWVDILAEISEKGQRQRQGERPKLEWIEDSLFAALELLESVVVPPVSVPSEGEGVVGPSAPAAVDERGCVRGEDSEGGASAAPRAAAREETPPTLPHIPYPPAAAARTATFHLVHPLHHAQHTQLYQLPPSSPPTLPPVPMMYGPNLAAHQLDYKFGHAKVVYVPHLAGGKVEEGWHKKPLTGHWEWWEDSDEGEGLYEVRGAFQDVSTASRAILRGAVDAVAGFVQGLLKCGRGEEEET</sequence>
<reference evidence="2 3" key="1">
    <citation type="submission" date="2014-11" db="EMBL/GenBank/DDBJ databases">
        <authorList>
            <person name="Zhu J."/>
            <person name="Qi W."/>
            <person name="Song R."/>
        </authorList>
    </citation>
    <scope>NUCLEOTIDE SEQUENCE [LARGE SCALE GENOMIC DNA]</scope>
</reference>
<dbReference type="InParanoid" id="A0A0G4EL24"/>
<organism evidence="2 3">
    <name type="scientific">Vitrella brassicaformis (strain CCMP3155)</name>
    <dbReference type="NCBI Taxonomy" id="1169540"/>
    <lineage>
        <taxon>Eukaryota</taxon>
        <taxon>Sar</taxon>
        <taxon>Alveolata</taxon>
        <taxon>Colpodellida</taxon>
        <taxon>Vitrellaceae</taxon>
        <taxon>Vitrella</taxon>
    </lineage>
</organism>
<dbReference type="AlphaFoldDB" id="A0A0G4EL24"/>
<protein>
    <submittedName>
        <fullName evidence="2">Uncharacterized protein</fullName>
    </submittedName>
</protein>
<accession>A0A0G4EL24</accession>
<dbReference type="VEuPathDB" id="CryptoDB:Vbra_12237"/>
<name>A0A0G4EL24_VITBC</name>
<evidence type="ECO:0000313" key="3">
    <source>
        <dbReference type="Proteomes" id="UP000041254"/>
    </source>
</evidence>
<gene>
    <name evidence="2" type="ORF">Vbra_12237</name>
</gene>